<dbReference type="EMBL" id="CP047897">
    <property type="protein sequence ID" value="QHL86495.1"/>
    <property type="molecule type" value="Genomic_DNA"/>
</dbReference>
<dbReference type="InterPro" id="IPR050343">
    <property type="entry name" value="RsuA_PseudoU_synthase"/>
</dbReference>
<dbReference type="InterPro" id="IPR020094">
    <property type="entry name" value="TruA/RsuA/RluB/E/F_N"/>
</dbReference>
<dbReference type="Proteomes" id="UP000464214">
    <property type="component" value="Chromosome"/>
</dbReference>
<dbReference type="GO" id="GO:0001522">
    <property type="term" value="P:pseudouridine synthesis"/>
    <property type="evidence" value="ECO:0007669"/>
    <property type="project" value="InterPro"/>
</dbReference>
<name>A0A6P1NXD5_9BACT</name>
<evidence type="ECO:0000313" key="6">
    <source>
        <dbReference type="Proteomes" id="UP000464214"/>
    </source>
</evidence>
<dbReference type="GO" id="GO:0140098">
    <property type="term" value="F:catalytic activity, acting on RNA"/>
    <property type="evidence" value="ECO:0007669"/>
    <property type="project" value="UniProtKB-ARBA"/>
</dbReference>
<feature type="domain" description="Pseudouridine synthase RsuA/RluA-like" evidence="4">
    <location>
        <begin position="10"/>
        <end position="160"/>
    </location>
</feature>
<evidence type="ECO:0000256" key="1">
    <source>
        <dbReference type="ARBA" id="ARBA00008348"/>
    </source>
</evidence>
<dbReference type="GO" id="GO:0006364">
    <property type="term" value="P:rRNA processing"/>
    <property type="evidence" value="ECO:0007669"/>
    <property type="project" value="UniProtKB-ARBA"/>
</dbReference>
<comment type="similarity">
    <text evidence="1 3">Belongs to the pseudouridine synthase RsuA family.</text>
</comment>
<dbReference type="PANTHER" id="PTHR47683">
    <property type="entry name" value="PSEUDOURIDINE SYNTHASE FAMILY PROTEIN-RELATED"/>
    <property type="match status" value="1"/>
</dbReference>
<evidence type="ECO:0000256" key="2">
    <source>
        <dbReference type="ARBA" id="ARBA00023235"/>
    </source>
</evidence>
<dbReference type="InterPro" id="IPR042092">
    <property type="entry name" value="PsdUridine_s_RsuA/RluB/E/F_cat"/>
</dbReference>
<dbReference type="Gene3D" id="3.30.70.580">
    <property type="entry name" value="Pseudouridine synthase I, catalytic domain, N-terminal subdomain"/>
    <property type="match status" value="1"/>
</dbReference>
<organism evidence="5 6">
    <name type="scientific">Nibribacter ruber</name>
    <dbReference type="NCBI Taxonomy" id="2698458"/>
    <lineage>
        <taxon>Bacteria</taxon>
        <taxon>Pseudomonadati</taxon>
        <taxon>Bacteroidota</taxon>
        <taxon>Cytophagia</taxon>
        <taxon>Cytophagales</taxon>
        <taxon>Hymenobacteraceae</taxon>
        <taxon>Nibribacter</taxon>
    </lineage>
</organism>
<dbReference type="Pfam" id="PF00849">
    <property type="entry name" value="PseudoU_synth_2"/>
    <property type="match status" value="1"/>
</dbReference>
<gene>
    <name evidence="5" type="ORF">GU926_03175</name>
</gene>
<protein>
    <recommendedName>
        <fullName evidence="3">Pseudouridine synthase</fullName>
        <ecNumber evidence="3">5.4.99.-</ecNumber>
    </recommendedName>
</protein>
<accession>A0A6P1NXD5</accession>
<dbReference type="EC" id="5.4.99.-" evidence="3"/>
<dbReference type="InterPro" id="IPR020103">
    <property type="entry name" value="PsdUridine_synth_cat_dom_sf"/>
</dbReference>
<keyword evidence="2 3" id="KW-0413">Isomerase</keyword>
<evidence type="ECO:0000256" key="3">
    <source>
        <dbReference type="RuleBase" id="RU003887"/>
    </source>
</evidence>
<dbReference type="GO" id="GO:0009982">
    <property type="term" value="F:pseudouridine synthase activity"/>
    <property type="evidence" value="ECO:0007669"/>
    <property type="project" value="InterPro"/>
</dbReference>
<dbReference type="InterPro" id="IPR006145">
    <property type="entry name" value="PsdUridine_synth_RsuA/RluA"/>
</dbReference>
<dbReference type="KEGG" id="nib:GU926_03175"/>
<dbReference type="PROSITE" id="PS01149">
    <property type="entry name" value="PSI_RSU"/>
    <property type="match status" value="1"/>
</dbReference>
<dbReference type="PANTHER" id="PTHR47683:SF2">
    <property type="entry name" value="RNA-BINDING S4 DOMAIN-CONTAINING PROTEIN"/>
    <property type="match status" value="1"/>
</dbReference>
<dbReference type="RefSeq" id="WP_160688938.1">
    <property type="nucleotide sequence ID" value="NZ_CP047897.1"/>
</dbReference>
<dbReference type="Gene3D" id="3.30.70.1560">
    <property type="entry name" value="Alpha-L RNA-binding motif"/>
    <property type="match status" value="1"/>
</dbReference>
<dbReference type="GO" id="GO:0003723">
    <property type="term" value="F:RNA binding"/>
    <property type="evidence" value="ECO:0007669"/>
    <property type="project" value="InterPro"/>
</dbReference>
<keyword evidence="6" id="KW-1185">Reference proteome</keyword>
<proteinExistence type="inferred from homology"/>
<dbReference type="NCBIfam" id="TIGR00093">
    <property type="entry name" value="pseudouridine synthase"/>
    <property type="match status" value="1"/>
</dbReference>
<dbReference type="AlphaFoldDB" id="A0A6P1NXD5"/>
<sequence>MSELPLPHRHFILHKPFGYLSQFIGNPKNKKLLGHLYDFPAGTMAIGRLDQDSEGLLLLTTDGKMSEHVRSSKVQKEYYAQVDGLITPEAIAQLQAGGIEIAHEKQPYFTLPCQACALVPAPEFPERSRRVRDDRHGPTSWVSITLTEGKNRQVRKMTAAVGFPTLRLIRVRIGAITLDTMPVGEVLEVGDFLLSPELSGL</sequence>
<reference evidence="5 6" key="1">
    <citation type="submission" date="2020-01" db="EMBL/GenBank/DDBJ databases">
        <authorList>
            <person name="Kim M."/>
        </authorList>
    </citation>
    <scope>NUCLEOTIDE SEQUENCE [LARGE SCALE GENOMIC DNA]</scope>
    <source>
        <strain evidence="5 6">BT10</strain>
    </source>
</reference>
<evidence type="ECO:0000259" key="4">
    <source>
        <dbReference type="Pfam" id="PF00849"/>
    </source>
</evidence>
<dbReference type="SUPFAM" id="SSF55120">
    <property type="entry name" value="Pseudouridine synthase"/>
    <property type="match status" value="1"/>
</dbReference>
<evidence type="ECO:0000313" key="5">
    <source>
        <dbReference type="EMBL" id="QHL86495.1"/>
    </source>
</evidence>
<dbReference type="InterPro" id="IPR000748">
    <property type="entry name" value="PsdUridine_synth_RsuA/RluB/E/F"/>
</dbReference>
<dbReference type="InterPro" id="IPR018496">
    <property type="entry name" value="PsdUridine_synth_RsuA/RluB_CS"/>
</dbReference>